<dbReference type="PANTHER" id="PTHR33112:SF16">
    <property type="entry name" value="HETEROKARYON INCOMPATIBILITY DOMAIN-CONTAINING PROTEIN"/>
    <property type="match status" value="1"/>
</dbReference>
<reference evidence="2 3" key="1">
    <citation type="submission" date="2020-03" db="EMBL/GenBank/DDBJ databases">
        <title>Draft Genome Sequence of Cudoniella acicularis.</title>
        <authorList>
            <person name="Buettner E."/>
            <person name="Kellner H."/>
        </authorList>
    </citation>
    <scope>NUCLEOTIDE SEQUENCE [LARGE SCALE GENOMIC DNA]</scope>
    <source>
        <strain evidence="2 3">DSM 108380</strain>
    </source>
</reference>
<dbReference type="Pfam" id="PF06985">
    <property type="entry name" value="HET"/>
    <property type="match status" value="1"/>
</dbReference>
<organism evidence="2 3">
    <name type="scientific">Cudoniella acicularis</name>
    <dbReference type="NCBI Taxonomy" id="354080"/>
    <lineage>
        <taxon>Eukaryota</taxon>
        <taxon>Fungi</taxon>
        <taxon>Dikarya</taxon>
        <taxon>Ascomycota</taxon>
        <taxon>Pezizomycotina</taxon>
        <taxon>Leotiomycetes</taxon>
        <taxon>Helotiales</taxon>
        <taxon>Tricladiaceae</taxon>
        <taxon>Cudoniella</taxon>
    </lineage>
</organism>
<dbReference type="AlphaFoldDB" id="A0A8H4RFT0"/>
<gene>
    <name evidence="2" type="ORF">G7Y89_g8865</name>
</gene>
<proteinExistence type="predicted"/>
<dbReference type="OrthoDB" id="5362512at2759"/>
<name>A0A8H4RFT0_9HELO</name>
<sequence>MAPGPCHVCRSLDLEKLATSEPTETQKHHASYIELKECVRSTGCELCTLISQDLKEGMKKVDEKFHYDSIACWGECPQRYVETWYGFCDVCFALRYNTPTGYGSTSSWVQFFVPRESELALRRLISGRPVALQASDESCFELAKKWRDTCLERHGESCSAPIKALLPSRVIDVGPPDGSKEPRLKETGCASGCYVALSHCWGTTASFVTNRQNLEERKRMVRTEEMPKSFSDAVTVVRRLGYQYLWIDSLCIIQGDKDDWVAESVCMGDYYKNAIITISTDSASGDHEGFLEYVRDNSGDSVLTLTSGERIGFRPQRICPKFRDGDTCVSRRAWTLQEFILSPRSLLYSAGQLVWECQRRKYCEADDNSQLDQHDLSTKHFFSPPLKAEELEQIITYPPRARWYNLVSDGFIREITVSSDRFPAISGLAREVQRMAPGQYAAGIWLEDFHRGLLWETGGAGKTMTTYRAPSWSWAALDFIAEAASYHLLIYKRMGSLPEMDITESRAMLLDHHVELVDNDPFGRVSGGSITIRGKFISAREWRGVDQLYFQSFHSEQEGYFDLRQLPDKKDQIICSFDLEDGEPDARIQDVLLLQLSAYKSYRNGKTASLALLLSIDGKDGIETYRRIGIAEIPHIDGLADNGWEMKDVCII</sequence>
<accession>A0A8H4RFT0</accession>
<comment type="caution">
    <text evidence="2">The sequence shown here is derived from an EMBL/GenBank/DDBJ whole genome shotgun (WGS) entry which is preliminary data.</text>
</comment>
<dbReference type="InterPro" id="IPR010730">
    <property type="entry name" value="HET"/>
</dbReference>
<evidence type="ECO:0000313" key="3">
    <source>
        <dbReference type="Proteomes" id="UP000566819"/>
    </source>
</evidence>
<dbReference type="PANTHER" id="PTHR33112">
    <property type="entry name" value="DOMAIN PROTEIN, PUTATIVE-RELATED"/>
    <property type="match status" value="1"/>
</dbReference>
<protein>
    <recommendedName>
        <fullName evidence="1">Heterokaryon incompatibility domain-containing protein</fullName>
    </recommendedName>
</protein>
<feature type="domain" description="Heterokaryon incompatibility" evidence="1">
    <location>
        <begin position="194"/>
        <end position="338"/>
    </location>
</feature>
<evidence type="ECO:0000313" key="2">
    <source>
        <dbReference type="EMBL" id="KAF4629284.1"/>
    </source>
</evidence>
<evidence type="ECO:0000259" key="1">
    <source>
        <dbReference type="Pfam" id="PF06985"/>
    </source>
</evidence>
<keyword evidence="3" id="KW-1185">Reference proteome</keyword>
<dbReference type="EMBL" id="JAAMPI010000697">
    <property type="protein sequence ID" value="KAF4629284.1"/>
    <property type="molecule type" value="Genomic_DNA"/>
</dbReference>
<dbReference type="Proteomes" id="UP000566819">
    <property type="component" value="Unassembled WGS sequence"/>
</dbReference>